<dbReference type="PANTHER" id="PTHR10015">
    <property type="entry name" value="HEAT SHOCK TRANSCRIPTION FACTOR"/>
    <property type="match status" value="1"/>
</dbReference>
<reference evidence="6" key="1">
    <citation type="submission" date="2018-07" db="EMBL/GenBank/DDBJ databases">
        <title>Annotation of Aphanomyces astaci genome assembly.</title>
        <authorList>
            <person name="Studholme D.J."/>
        </authorList>
    </citation>
    <scope>NUCLEOTIDE SEQUENCE [LARGE SCALE GENOMIC DNA]</scope>
    <source>
        <strain evidence="6">Pc</strain>
    </source>
</reference>
<proteinExistence type="inferred from homology"/>
<keyword evidence="2" id="KW-0238">DNA-binding</keyword>
<comment type="caution">
    <text evidence="6">The sequence shown here is derived from an EMBL/GenBank/DDBJ whole genome shotgun (WGS) entry which is preliminary data.</text>
</comment>
<feature type="domain" description="HSF-type DNA-binding" evidence="5">
    <location>
        <begin position="46"/>
        <end position="143"/>
    </location>
</feature>
<dbReference type="PANTHER" id="PTHR10015:SF427">
    <property type="entry name" value="HEAT SHOCK FACTOR PROTEIN"/>
    <property type="match status" value="1"/>
</dbReference>
<dbReference type="FunFam" id="1.10.10.10:FF:000286">
    <property type="entry name" value="Heat shock transcription factor"/>
    <property type="match status" value="1"/>
</dbReference>
<dbReference type="InterPro" id="IPR000232">
    <property type="entry name" value="HSF_DNA-bd"/>
</dbReference>
<comment type="subcellular location">
    <subcellularLocation>
        <location evidence="1">Nucleus</location>
    </subcellularLocation>
</comment>
<evidence type="ECO:0000256" key="2">
    <source>
        <dbReference type="ARBA" id="ARBA00023125"/>
    </source>
</evidence>
<sequence>MEMIVAFIFTLAMSPAYTPHSAEYRYSAHEPTQSPRDNASQVVSSAVAPFLASLFEILSKEDAHIIGWSDDGKSFGVYNYDAMEQHILPTYFRHNKFASFQRQLNYFGFRKLHKAKDSDHHSVYCQPYFLRHDPSRMLHIKRKTHRIKSNTPRRAILGSINDGYPYQYRMHNPDSPAYYSPPLTAESSPSMYTTHDVYSCSTPTPFAPASAACALPQVTSSDAYDPVPFFTPSTSVFMSVQSPSCASQPTADLQYDPFLSMKRYGNHVSVSNVVVYTSPDDDTLSSLPIPYSDVQRDSVKLTRDDLDFLYDDAFYGNCSVTNTVLGNVSQGLYYGCSSYNDFFPPPGANFKGLSADHVILVSHGYCGSTCSVFSSFIQQHNLAHTVAFGGYKDVAQQFFSFPGGQVYTTGALYDDAVALGVDSNDLVPQPLSNISDLYAGSTVSFALVAISPWKTQWNKTLLPLEYTFVPATHNPVFPADPLNTTALYHAAVSVVRNAS</sequence>
<dbReference type="Gene3D" id="1.10.10.10">
    <property type="entry name" value="Winged helix-like DNA-binding domain superfamily/Winged helix DNA-binding domain"/>
    <property type="match status" value="1"/>
</dbReference>
<dbReference type="InterPro" id="IPR036390">
    <property type="entry name" value="WH_DNA-bd_sf"/>
</dbReference>
<evidence type="ECO:0000256" key="3">
    <source>
        <dbReference type="ARBA" id="ARBA00023242"/>
    </source>
</evidence>
<dbReference type="InterPro" id="IPR036388">
    <property type="entry name" value="WH-like_DNA-bd_sf"/>
</dbReference>
<dbReference type="Pfam" id="PF00447">
    <property type="entry name" value="HSF_DNA-bind"/>
    <property type="match status" value="1"/>
</dbReference>
<dbReference type="GO" id="GO:0043565">
    <property type="term" value="F:sequence-specific DNA binding"/>
    <property type="evidence" value="ECO:0007669"/>
    <property type="project" value="InterPro"/>
</dbReference>
<keyword evidence="3" id="KW-0539">Nucleus</keyword>
<comment type="similarity">
    <text evidence="4">Belongs to the HSF family.</text>
</comment>
<evidence type="ECO:0000256" key="4">
    <source>
        <dbReference type="RuleBase" id="RU004020"/>
    </source>
</evidence>
<gene>
    <name evidence="6" type="ORF">B5M09_008123</name>
</gene>
<organism evidence="6 7">
    <name type="scientific">Aphanomyces astaci</name>
    <name type="common">Crayfish plague agent</name>
    <dbReference type="NCBI Taxonomy" id="112090"/>
    <lineage>
        <taxon>Eukaryota</taxon>
        <taxon>Sar</taxon>
        <taxon>Stramenopiles</taxon>
        <taxon>Oomycota</taxon>
        <taxon>Saprolegniomycetes</taxon>
        <taxon>Saprolegniales</taxon>
        <taxon>Verrucalvaceae</taxon>
        <taxon>Aphanomyces</taxon>
    </lineage>
</organism>
<dbReference type="SUPFAM" id="SSF46785">
    <property type="entry name" value="Winged helix' DNA-binding domain"/>
    <property type="match status" value="1"/>
</dbReference>
<accession>A0A3R7WG93</accession>
<keyword evidence="7" id="KW-1185">Reference proteome</keyword>
<name>A0A3R7WG93_APHAT</name>
<dbReference type="VEuPathDB" id="FungiDB:H257_10768"/>
<evidence type="ECO:0000256" key="1">
    <source>
        <dbReference type="ARBA" id="ARBA00004123"/>
    </source>
</evidence>
<dbReference type="EMBL" id="MZMZ02003594">
    <property type="protein sequence ID" value="RQM21294.1"/>
    <property type="molecule type" value="Genomic_DNA"/>
</dbReference>
<dbReference type="GO" id="GO:0003700">
    <property type="term" value="F:DNA-binding transcription factor activity"/>
    <property type="evidence" value="ECO:0007669"/>
    <property type="project" value="InterPro"/>
</dbReference>
<protein>
    <recommendedName>
        <fullName evidence="5">HSF-type DNA-binding domain-containing protein</fullName>
    </recommendedName>
</protein>
<dbReference type="SMART" id="SM00415">
    <property type="entry name" value="HSF"/>
    <property type="match status" value="1"/>
</dbReference>
<dbReference type="GO" id="GO:0005634">
    <property type="term" value="C:nucleus"/>
    <property type="evidence" value="ECO:0007669"/>
    <property type="project" value="UniProtKB-SubCell"/>
</dbReference>
<dbReference type="PRINTS" id="PR00056">
    <property type="entry name" value="HSFDOMAIN"/>
</dbReference>
<dbReference type="Proteomes" id="UP000284702">
    <property type="component" value="Unassembled WGS sequence"/>
</dbReference>
<evidence type="ECO:0000313" key="6">
    <source>
        <dbReference type="EMBL" id="RQM21294.1"/>
    </source>
</evidence>
<evidence type="ECO:0000259" key="5">
    <source>
        <dbReference type="SMART" id="SM00415"/>
    </source>
</evidence>
<dbReference type="AlphaFoldDB" id="A0A3R7WG93"/>
<evidence type="ECO:0000313" key="7">
    <source>
        <dbReference type="Proteomes" id="UP000284702"/>
    </source>
</evidence>